<dbReference type="GO" id="GO:0045893">
    <property type="term" value="P:positive regulation of DNA-templated transcription"/>
    <property type="evidence" value="ECO:0007669"/>
    <property type="project" value="UniProtKB-ARBA"/>
</dbReference>
<dbReference type="EMBL" id="HQ291270">
    <property type="protein sequence ID" value="ADZ61654.1"/>
    <property type="molecule type" value="mRNA"/>
</dbReference>
<evidence type="ECO:0000256" key="1">
    <source>
        <dbReference type="ARBA" id="ARBA00004123"/>
    </source>
</evidence>
<keyword evidence="4 6" id="KW-0238">DNA-binding</keyword>
<sequence>MANQLDSFYDQEVPYFYPQTVPDQDVPDDDGGSCDDEIKEEKKLVVDLEQDSEELFQDLSQFQEEWLAEGLGYDSDTEAKVPDFEGENLPFNVKIKTEPKSPGCHKPCAHMRTPKFTFDHKFEYGEKAFVNSPYEHQPPPPQPNSSPPAQESPGPTHQPPPRPTNYKEQNSGFTSPTEPGYQTTEKRFQRQASEPCFPAPPEQRTFHRQASEPGYGSIRQDFPNGIYDRPPPFHIKQEPQDMGFESAAEVPTCVNFARPAEAYGLHNSAPDGHLYEANMRSFYDDASVPDKFADADIKSEIYRDAPIYQRRGSLQLWQFLVALLEDPGNATFIAWTGRGLEFKLIEPEEVARRWGIQKNRPAMNYDKLSRSLRYYYEKGIMQKVAGERYVYKFVCDPEALFTMAFPENGRAVLKPAHDLSQVPDQRPPPGMPTGIPQQRAIKEENTVPLTHLDDGIDRARYVQDMAQCCPQQYVEGCVY</sequence>
<dbReference type="PRINTS" id="PR00454">
    <property type="entry name" value="ETSDOMAIN"/>
</dbReference>
<evidence type="ECO:0000256" key="8">
    <source>
        <dbReference type="SAM" id="MobiDB-lite"/>
    </source>
</evidence>
<dbReference type="PROSITE" id="PS00345">
    <property type="entry name" value="ETS_DOMAIN_1"/>
    <property type="match status" value="1"/>
</dbReference>
<dbReference type="FunFam" id="1.10.10.10:FF:000121">
    <property type="entry name" value="ETS translocation variant 5"/>
    <property type="match status" value="1"/>
</dbReference>
<evidence type="ECO:0000259" key="9">
    <source>
        <dbReference type="PROSITE" id="PS50061"/>
    </source>
</evidence>
<dbReference type="InterPro" id="IPR006715">
    <property type="entry name" value="ETS_PEA3_N"/>
</dbReference>
<accession>F2X0X6</accession>
<dbReference type="InterPro" id="IPR000418">
    <property type="entry name" value="Ets_dom"/>
</dbReference>
<gene>
    <name evidence="10" type="primary">pea</name>
</gene>
<dbReference type="GO" id="GO:0030154">
    <property type="term" value="P:cell differentiation"/>
    <property type="evidence" value="ECO:0007669"/>
    <property type="project" value="TreeGrafter"/>
</dbReference>
<protein>
    <submittedName>
        <fullName evidence="10">Pea transcription factor</fullName>
    </submittedName>
</protein>
<dbReference type="InterPro" id="IPR046328">
    <property type="entry name" value="ETS_fam"/>
</dbReference>
<name>F2X0X6_PTYFL</name>
<reference evidence="10" key="1">
    <citation type="journal article" date="2011" name="Dev. Biol.">
        <title>Ventralization of an indirect developing hemichordate by NiCl suggests a conserved mechanism of dorso-ventral (D/V) patterning in Ambulacraria (hemichordates and echinoderms).</title>
        <authorList>
            <person name="Rottinger E."/>
            <person name="Martindale M.Q."/>
        </authorList>
    </citation>
    <scope>NUCLEOTIDE SEQUENCE</scope>
</reference>
<dbReference type="PANTHER" id="PTHR11849:SF282">
    <property type="entry name" value="ETV5-RELATED PROTEIN ETS96B"/>
    <property type="match status" value="1"/>
</dbReference>
<evidence type="ECO:0000256" key="6">
    <source>
        <dbReference type="RuleBase" id="RU004019"/>
    </source>
</evidence>
<feature type="compositionally biased region" description="Pro residues" evidence="8">
    <location>
        <begin position="136"/>
        <end position="146"/>
    </location>
</feature>
<proteinExistence type="evidence at transcript level"/>
<keyword evidence="5 6" id="KW-0539">Nucleus</keyword>
<evidence type="ECO:0000313" key="10">
    <source>
        <dbReference type="EMBL" id="ADZ61654.1"/>
    </source>
</evidence>
<feature type="compositionally biased region" description="Polar residues" evidence="8">
    <location>
        <begin position="166"/>
        <end position="183"/>
    </location>
</feature>
<dbReference type="GO" id="GO:0005634">
    <property type="term" value="C:nucleus"/>
    <property type="evidence" value="ECO:0007669"/>
    <property type="project" value="UniProtKB-SubCell"/>
</dbReference>
<comment type="similarity">
    <text evidence="2 6">Belongs to the ETS family.</text>
</comment>
<evidence type="ECO:0000256" key="3">
    <source>
        <dbReference type="ARBA" id="ARBA00022553"/>
    </source>
</evidence>
<evidence type="ECO:0000256" key="7">
    <source>
        <dbReference type="SAM" id="Coils"/>
    </source>
</evidence>
<evidence type="ECO:0000256" key="4">
    <source>
        <dbReference type="ARBA" id="ARBA00023125"/>
    </source>
</evidence>
<dbReference type="InterPro" id="IPR036390">
    <property type="entry name" value="WH_DNA-bd_sf"/>
</dbReference>
<dbReference type="PROSITE" id="PS50061">
    <property type="entry name" value="ETS_DOMAIN_3"/>
    <property type="match status" value="1"/>
</dbReference>
<keyword evidence="7" id="KW-0175">Coiled coil</keyword>
<evidence type="ECO:0000256" key="5">
    <source>
        <dbReference type="ARBA" id="ARBA00023242"/>
    </source>
</evidence>
<dbReference type="GO" id="GO:0043565">
    <property type="term" value="F:sequence-specific DNA binding"/>
    <property type="evidence" value="ECO:0007669"/>
    <property type="project" value="InterPro"/>
</dbReference>
<dbReference type="SMART" id="SM00413">
    <property type="entry name" value="ETS"/>
    <property type="match status" value="1"/>
</dbReference>
<organism evidence="10">
    <name type="scientific">Ptychodera flava</name>
    <name type="common">Acorn worm</name>
    <dbReference type="NCBI Taxonomy" id="63121"/>
    <lineage>
        <taxon>Eukaryota</taxon>
        <taxon>Metazoa</taxon>
        <taxon>Hemichordata</taxon>
        <taxon>Enteropneusta</taxon>
        <taxon>Ptychoderidae</taxon>
        <taxon>Ptychodera</taxon>
    </lineage>
</organism>
<dbReference type="SUPFAM" id="SSF46785">
    <property type="entry name" value="Winged helix' DNA-binding domain"/>
    <property type="match status" value="1"/>
</dbReference>
<keyword evidence="3" id="KW-0597">Phosphoprotein</keyword>
<evidence type="ECO:0000256" key="2">
    <source>
        <dbReference type="ARBA" id="ARBA00005562"/>
    </source>
</evidence>
<feature type="coiled-coil region" evidence="7">
    <location>
        <begin position="38"/>
        <end position="65"/>
    </location>
</feature>
<dbReference type="Pfam" id="PF00178">
    <property type="entry name" value="Ets"/>
    <property type="match status" value="1"/>
</dbReference>
<dbReference type="PROSITE" id="PS00346">
    <property type="entry name" value="ETS_DOMAIN_2"/>
    <property type="match status" value="1"/>
</dbReference>
<dbReference type="InterPro" id="IPR036388">
    <property type="entry name" value="WH-like_DNA-bd_sf"/>
</dbReference>
<dbReference type="PANTHER" id="PTHR11849">
    <property type="entry name" value="ETS"/>
    <property type="match status" value="1"/>
</dbReference>
<comment type="subcellular location">
    <subcellularLocation>
        <location evidence="1 6">Nucleus</location>
    </subcellularLocation>
</comment>
<feature type="domain" description="ETS" evidence="9">
    <location>
        <begin position="314"/>
        <end position="394"/>
    </location>
</feature>
<dbReference type="Gene3D" id="1.10.10.10">
    <property type="entry name" value="Winged helix-like DNA-binding domain superfamily/Winged helix DNA-binding domain"/>
    <property type="match status" value="1"/>
</dbReference>
<dbReference type="GO" id="GO:0000981">
    <property type="term" value="F:DNA-binding transcription factor activity, RNA polymerase II-specific"/>
    <property type="evidence" value="ECO:0007669"/>
    <property type="project" value="TreeGrafter"/>
</dbReference>
<feature type="region of interest" description="Disordered" evidence="8">
    <location>
        <begin position="131"/>
        <end position="237"/>
    </location>
</feature>
<dbReference type="Pfam" id="PF04621">
    <property type="entry name" value="ETS_PEA3_N"/>
    <property type="match status" value="1"/>
</dbReference>
<dbReference type="AlphaFoldDB" id="F2X0X6"/>